<keyword evidence="7 11" id="KW-1133">Transmembrane helix</keyword>
<keyword evidence="13" id="KW-1185">Reference proteome</keyword>
<evidence type="ECO:0000256" key="8">
    <source>
        <dbReference type="ARBA" id="ARBA00023034"/>
    </source>
</evidence>
<dbReference type="EC" id="2.4.1.-" evidence="11"/>
<evidence type="ECO:0000256" key="7">
    <source>
        <dbReference type="ARBA" id="ARBA00022989"/>
    </source>
</evidence>
<organism evidence="12 13">
    <name type="scientific">Photinus pyralis</name>
    <name type="common">Common eastern firefly</name>
    <name type="synonym">Lampyris pyralis</name>
    <dbReference type="NCBI Taxonomy" id="7054"/>
    <lineage>
        <taxon>Eukaryota</taxon>
        <taxon>Metazoa</taxon>
        <taxon>Ecdysozoa</taxon>
        <taxon>Arthropoda</taxon>
        <taxon>Hexapoda</taxon>
        <taxon>Insecta</taxon>
        <taxon>Pterygota</taxon>
        <taxon>Neoptera</taxon>
        <taxon>Endopterygota</taxon>
        <taxon>Coleoptera</taxon>
        <taxon>Polyphaga</taxon>
        <taxon>Elateriformia</taxon>
        <taxon>Elateroidea</taxon>
        <taxon>Lampyridae</taxon>
        <taxon>Lampyrinae</taxon>
        <taxon>Photinus</taxon>
    </lineage>
</organism>
<proteinExistence type="inferred from homology"/>
<evidence type="ECO:0000256" key="5">
    <source>
        <dbReference type="ARBA" id="ARBA00022692"/>
    </source>
</evidence>
<dbReference type="OrthoDB" id="5512589at2759"/>
<evidence type="ECO:0000313" key="12">
    <source>
        <dbReference type="EMBL" id="KAB0801051.1"/>
    </source>
</evidence>
<name>A0A5N4AUN0_PHOPY</name>
<keyword evidence="4" id="KW-0808">Transferase</keyword>
<dbReference type="InParanoid" id="A0A5N4AUN0"/>
<dbReference type="Pfam" id="PF01762">
    <property type="entry name" value="Galactosyl_T"/>
    <property type="match status" value="1"/>
</dbReference>
<comment type="similarity">
    <text evidence="2 11">Belongs to the glycosyltransferase 31 family.</text>
</comment>
<dbReference type="PANTHER" id="PTHR11214">
    <property type="entry name" value="BETA-1,3-N-ACETYLGLUCOSAMINYLTRANSFERASE"/>
    <property type="match status" value="1"/>
</dbReference>
<accession>A0A5N4AUN0</accession>
<feature type="transmembrane region" description="Helical" evidence="11">
    <location>
        <begin position="12"/>
        <end position="37"/>
    </location>
</feature>
<dbReference type="GO" id="GO:0016758">
    <property type="term" value="F:hexosyltransferase activity"/>
    <property type="evidence" value="ECO:0007669"/>
    <property type="project" value="InterPro"/>
</dbReference>
<evidence type="ECO:0000256" key="2">
    <source>
        <dbReference type="ARBA" id="ARBA00008661"/>
    </source>
</evidence>
<keyword evidence="6 11" id="KW-0735">Signal-anchor</keyword>
<dbReference type="GO" id="GO:0006493">
    <property type="term" value="P:protein O-linked glycosylation"/>
    <property type="evidence" value="ECO:0007669"/>
    <property type="project" value="TreeGrafter"/>
</dbReference>
<sequence>MIAEMRREAWLWVPIIQVMVAFVLVVFNVFLIGYYIYTAPFLPISSPHRSRPEVGAYYAEDRNWHWHKAAKVTTSTPPPKPVAPYLRHLPANEDICTTIDPLTCTVKNLRLVVVIPSAPSRKDARVAIRHTWGHYAAQRDVVLFFIIGKAANKKLQQQIENERKLYNDILQLKLIDSQANSTLKAIALLKWVGDYCSQADYLLKTEDNVFVNIPRLFTYMSKRDPRKNAMYGRVHKNWKTVRNKKSYYYLPKSEYKPSKLPRFIFGGTYLMPARLAKYIYYYSLKRRLIRLPDLFITGIMAQRLHIERLNNRLFHFSPKDITSCTVQDSISIREVTETKQFIFWKESFYGDKRCKKL</sequence>
<evidence type="ECO:0000256" key="10">
    <source>
        <dbReference type="ARBA" id="ARBA00023180"/>
    </source>
</evidence>
<reference evidence="12 13" key="1">
    <citation type="journal article" date="2018" name="Elife">
        <title>Firefly genomes illuminate parallel origins of bioluminescence in beetles.</title>
        <authorList>
            <person name="Fallon T.R."/>
            <person name="Lower S.E."/>
            <person name="Chang C.H."/>
            <person name="Bessho-Uehara M."/>
            <person name="Martin G.J."/>
            <person name="Bewick A.J."/>
            <person name="Behringer M."/>
            <person name="Debat H.J."/>
            <person name="Wong I."/>
            <person name="Day J.C."/>
            <person name="Suvorov A."/>
            <person name="Silva C.J."/>
            <person name="Stanger-Hall K.F."/>
            <person name="Hall D.W."/>
            <person name="Schmitz R.J."/>
            <person name="Nelson D.R."/>
            <person name="Lewis S.M."/>
            <person name="Shigenobu S."/>
            <person name="Bybee S.M."/>
            <person name="Larracuente A.M."/>
            <person name="Oba Y."/>
            <person name="Weng J.K."/>
        </authorList>
    </citation>
    <scope>NUCLEOTIDE SEQUENCE [LARGE SCALE GENOMIC DNA]</scope>
    <source>
        <strain evidence="12">1611_PpyrPB1</strain>
        <tissue evidence="12">Whole body</tissue>
    </source>
</reference>
<dbReference type="Proteomes" id="UP000327044">
    <property type="component" value="Unassembled WGS sequence"/>
</dbReference>
<dbReference type="PANTHER" id="PTHR11214:SF379">
    <property type="entry name" value="HEXOSYLTRANSFERASE-RELATED"/>
    <property type="match status" value="1"/>
</dbReference>
<comment type="caution">
    <text evidence="12">The sequence shown here is derived from an EMBL/GenBank/DDBJ whole genome shotgun (WGS) entry which is preliminary data.</text>
</comment>
<keyword evidence="8 11" id="KW-0333">Golgi apparatus</keyword>
<dbReference type="EMBL" id="VVIM01000003">
    <property type="protein sequence ID" value="KAB0801051.1"/>
    <property type="molecule type" value="Genomic_DNA"/>
</dbReference>
<evidence type="ECO:0000256" key="4">
    <source>
        <dbReference type="ARBA" id="ARBA00022679"/>
    </source>
</evidence>
<dbReference type="InterPro" id="IPR002659">
    <property type="entry name" value="Glyco_trans_31"/>
</dbReference>
<keyword evidence="10" id="KW-0325">Glycoprotein</keyword>
<evidence type="ECO:0000313" key="13">
    <source>
        <dbReference type="Proteomes" id="UP000327044"/>
    </source>
</evidence>
<protein>
    <recommendedName>
        <fullName evidence="11">Hexosyltransferase</fullName>
        <ecNumber evidence="11">2.4.1.-</ecNumber>
    </recommendedName>
</protein>
<dbReference type="FunFam" id="3.90.550.50:FF:000001">
    <property type="entry name" value="Hexosyltransferase"/>
    <property type="match status" value="1"/>
</dbReference>
<evidence type="ECO:0000256" key="9">
    <source>
        <dbReference type="ARBA" id="ARBA00023136"/>
    </source>
</evidence>
<evidence type="ECO:0000256" key="3">
    <source>
        <dbReference type="ARBA" id="ARBA00022676"/>
    </source>
</evidence>
<comment type="subcellular location">
    <subcellularLocation>
        <location evidence="1 11">Golgi apparatus membrane</location>
        <topology evidence="1 11">Single-pass type II membrane protein</topology>
    </subcellularLocation>
</comment>
<evidence type="ECO:0000256" key="6">
    <source>
        <dbReference type="ARBA" id="ARBA00022968"/>
    </source>
</evidence>
<evidence type="ECO:0000256" key="1">
    <source>
        <dbReference type="ARBA" id="ARBA00004323"/>
    </source>
</evidence>
<dbReference type="Gene3D" id="3.90.550.50">
    <property type="match status" value="1"/>
</dbReference>
<keyword evidence="5 11" id="KW-0812">Transmembrane</keyword>
<gene>
    <name evidence="12" type="ORF">PPYR_05405</name>
</gene>
<dbReference type="AlphaFoldDB" id="A0A5N4AUN0"/>
<keyword evidence="9 11" id="KW-0472">Membrane</keyword>
<evidence type="ECO:0000256" key="11">
    <source>
        <dbReference type="RuleBase" id="RU363063"/>
    </source>
</evidence>
<keyword evidence="3 11" id="KW-0328">Glycosyltransferase</keyword>
<dbReference type="GO" id="GO:0000139">
    <property type="term" value="C:Golgi membrane"/>
    <property type="evidence" value="ECO:0007669"/>
    <property type="project" value="UniProtKB-SubCell"/>
</dbReference>